<organism evidence="2 3">
    <name type="scientific">Tetrapyrgos nigripes</name>
    <dbReference type="NCBI Taxonomy" id="182062"/>
    <lineage>
        <taxon>Eukaryota</taxon>
        <taxon>Fungi</taxon>
        <taxon>Dikarya</taxon>
        <taxon>Basidiomycota</taxon>
        <taxon>Agaricomycotina</taxon>
        <taxon>Agaricomycetes</taxon>
        <taxon>Agaricomycetidae</taxon>
        <taxon>Agaricales</taxon>
        <taxon>Marasmiineae</taxon>
        <taxon>Marasmiaceae</taxon>
        <taxon>Tetrapyrgos</taxon>
    </lineage>
</organism>
<feature type="compositionally biased region" description="Pro residues" evidence="1">
    <location>
        <begin position="134"/>
        <end position="156"/>
    </location>
</feature>
<gene>
    <name evidence="2" type="ORF">D9758_001320</name>
</gene>
<comment type="caution">
    <text evidence="2">The sequence shown here is derived from an EMBL/GenBank/DDBJ whole genome shotgun (WGS) entry which is preliminary data.</text>
</comment>
<evidence type="ECO:0000256" key="1">
    <source>
        <dbReference type="SAM" id="MobiDB-lite"/>
    </source>
</evidence>
<accession>A0A8H5LU09</accession>
<dbReference type="Proteomes" id="UP000559256">
    <property type="component" value="Unassembled WGS sequence"/>
</dbReference>
<evidence type="ECO:0000313" key="3">
    <source>
        <dbReference type="Proteomes" id="UP000559256"/>
    </source>
</evidence>
<name>A0A8H5LU09_9AGAR</name>
<feature type="compositionally biased region" description="Pro residues" evidence="1">
    <location>
        <begin position="15"/>
        <end position="28"/>
    </location>
</feature>
<feature type="compositionally biased region" description="Polar residues" evidence="1">
    <location>
        <begin position="118"/>
        <end position="132"/>
    </location>
</feature>
<feature type="compositionally biased region" description="Basic and acidic residues" evidence="1">
    <location>
        <begin position="362"/>
        <end position="372"/>
    </location>
</feature>
<dbReference type="EMBL" id="JAACJM010000012">
    <property type="protein sequence ID" value="KAF5369980.1"/>
    <property type="molecule type" value="Genomic_DNA"/>
</dbReference>
<feature type="compositionally biased region" description="Gly residues" evidence="1">
    <location>
        <begin position="227"/>
        <end position="249"/>
    </location>
</feature>
<sequence length="1106" mass="118212">MNKNPFVPQPSYTPQQPPLPPGPPPSQPGQPDYSAYWAAAQQTQPHPIPPYNQQWNSPLPPRPTPEQNALYANYGYGPQSQWQRQQHAHQHYHAAPPPPVPHGPPPAAQAYNPYQPGVYTQTYAPQVTQALTQPPYPQPPQPPSQPVFSPHIPPQPVQMMPHQQQPQQSNRGHHSSPQHQPPAKRQRFDGPSHQQPQRPPPTQPNFQNQPPSQPMGFNNRGGAPSQPGGGRGGAGGGRGGGNAGRGRGGSMNSSRGNLAGRSGRGGSFNSGSGGNAGRGGSAQPLRGHSSRGHLGGNKDFHNRRGGSSFGSGGSFSHQGSSSLRGRGQGHSSNRSQRHDGNTSSNFSKDTTMSSSSLSSSVGKKDENRRTLTDFKIVGLEIRDLSWTWGVLPIHKPSSVDVKVEDSDNSVIKQEPGAEDDKESKGGLAESASNDQKPVLGEDSSSQSAGSSGTTPQSRIRVYFHTPVTADDSHPIPHSFSLGSVGSAPSENRKGKRKKLDDEDDEDAGGRRKIPPPTHAHASDEISSVAGSIAETASEADWLMAAITEGDENRGHGENDIQETQRDPDAEETQRLGDDEDDGDDGERSHVHEIIEPHEGEDDGDPDGLYGGSSANVNHVSEKNGDVDMSGTTEQKDVVSTTPQVDNASAEANTAKRVDATATNHSAAVDHLVSSSSVSSAAPPGDITHPKSFSYSDVRAPDGAGNVDVTQVDDSSKTSLTSDSQIDANTSISTELDSASFLNSLQGSFASTQATGNSSVEHLPEPPASPVSVSNTLLSTSSSSTYGDSSQQSSVSVSQPLSNNGNRKTTRTPSANRLSISYAGGNRRLVIDAEVVETMKVFRSEGRIEVRMKLQQDADGGLKGVLVESLSEVTKSYVPFEEIASSKIADPTLPPFVTATLPLIVTLIGHLDTERPLSEPRWVKTGDIPDWLRSMFGRMFWVAGDAAEGWEKKITVVDPDPPPTIWTVLEGWAQNSPVGIPTERQRFLKTHLSETENLLEILLRLVRGERATAFSSSQTISAPSVSGPLLAALSQNTSHGAQQTHVSLAVMAIFQMTLEYAEKALGEKGASEVEGRIGEIIRCLPSHLIYKSLDGIFKEWRVEKKGR</sequence>
<feature type="compositionally biased region" description="Polar residues" evidence="1">
    <location>
        <begin position="480"/>
        <end position="489"/>
    </location>
</feature>
<feature type="compositionally biased region" description="Polar residues" evidence="1">
    <location>
        <begin position="40"/>
        <end position="57"/>
    </location>
</feature>
<dbReference type="AlphaFoldDB" id="A0A8H5LU09"/>
<feature type="region of interest" description="Disordered" evidence="1">
    <location>
        <begin position="1"/>
        <end position="374"/>
    </location>
</feature>
<protein>
    <submittedName>
        <fullName evidence="2">Uncharacterized protein</fullName>
    </submittedName>
</protein>
<feature type="compositionally biased region" description="Polar residues" evidence="1">
    <location>
        <begin position="804"/>
        <end position="818"/>
    </location>
</feature>
<feature type="compositionally biased region" description="Pro residues" evidence="1">
    <location>
        <begin position="95"/>
        <end position="107"/>
    </location>
</feature>
<proteinExistence type="predicted"/>
<feature type="region of interest" description="Disordered" evidence="1">
    <location>
        <begin position="751"/>
        <end position="818"/>
    </location>
</feature>
<feature type="compositionally biased region" description="Basic and acidic residues" evidence="1">
    <location>
        <begin position="550"/>
        <end position="576"/>
    </location>
</feature>
<feature type="compositionally biased region" description="Low complexity" evidence="1">
    <location>
        <begin position="343"/>
        <end position="360"/>
    </location>
</feature>
<feature type="compositionally biased region" description="Low complexity" evidence="1">
    <location>
        <begin position="250"/>
        <end position="261"/>
    </location>
</feature>
<evidence type="ECO:0000313" key="2">
    <source>
        <dbReference type="EMBL" id="KAF5369980.1"/>
    </source>
</evidence>
<feature type="compositionally biased region" description="Low complexity" evidence="1">
    <location>
        <begin position="157"/>
        <end position="168"/>
    </location>
</feature>
<feature type="compositionally biased region" description="Polar residues" evidence="1">
    <location>
        <begin position="629"/>
        <end position="651"/>
    </location>
</feature>
<feature type="compositionally biased region" description="Low complexity" evidence="1">
    <location>
        <begin position="314"/>
        <end position="332"/>
    </location>
</feature>
<feature type="region of interest" description="Disordered" evidence="1">
    <location>
        <begin position="674"/>
        <end position="722"/>
    </location>
</feature>
<feature type="compositionally biased region" description="Low complexity" evidence="1">
    <location>
        <begin position="769"/>
        <end position="803"/>
    </location>
</feature>
<feature type="compositionally biased region" description="Basic and acidic residues" evidence="1">
    <location>
        <begin position="585"/>
        <end position="597"/>
    </location>
</feature>
<feature type="compositionally biased region" description="Gly residues" evidence="1">
    <location>
        <begin position="262"/>
        <end position="280"/>
    </location>
</feature>
<dbReference type="OrthoDB" id="431557at2759"/>
<feature type="region of interest" description="Disordered" evidence="1">
    <location>
        <begin position="397"/>
        <end position="662"/>
    </location>
</feature>
<keyword evidence="3" id="KW-1185">Reference proteome</keyword>
<reference evidence="2 3" key="1">
    <citation type="journal article" date="2020" name="ISME J.">
        <title>Uncovering the hidden diversity of litter-decomposition mechanisms in mushroom-forming fungi.</title>
        <authorList>
            <person name="Floudas D."/>
            <person name="Bentzer J."/>
            <person name="Ahren D."/>
            <person name="Johansson T."/>
            <person name="Persson P."/>
            <person name="Tunlid A."/>
        </authorList>
    </citation>
    <scope>NUCLEOTIDE SEQUENCE [LARGE SCALE GENOMIC DNA]</scope>
    <source>
        <strain evidence="2 3">CBS 291.85</strain>
    </source>
</reference>
<feature type="compositionally biased region" description="Low complexity" evidence="1">
    <location>
        <begin position="443"/>
        <end position="457"/>
    </location>
</feature>